<dbReference type="PANTHER" id="PTHR10666">
    <property type="entry name" value="UBIQUITIN"/>
    <property type="match status" value="1"/>
</dbReference>
<keyword evidence="2" id="KW-0687">Ribonucleoprotein</keyword>
<accession>A0ABQ9XVA2</accession>
<keyword evidence="3" id="KW-1185">Reference proteome</keyword>
<dbReference type="EMBL" id="JARBJD010000067">
    <property type="protein sequence ID" value="KAK2955396.1"/>
    <property type="molecule type" value="Genomic_DNA"/>
</dbReference>
<dbReference type="InterPro" id="IPR000626">
    <property type="entry name" value="Ubiquitin-like_dom"/>
</dbReference>
<evidence type="ECO:0000313" key="3">
    <source>
        <dbReference type="Proteomes" id="UP001281761"/>
    </source>
</evidence>
<dbReference type="Pfam" id="PF00240">
    <property type="entry name" value="ubiquitin"/>
    <property type="match status" value="1"/>
</dbReference>
<dbReference type="InterPro" id="IPR019954">
    <property type="entry name" value="Ubiquitin_CS"/>
</dbReference>
<dbReference type="SUPFAM" id="SSF54236">
    <property type="entry name" value="Ubiquitin-like"/>
    <property type="match status" value="1"/>
</dbReference>
<gene>
    <name evidence="2" type="ORF">BLNAU_9624</name>
</gene>
<organism evidence="2 3">
    <name type="scientific">Blattamonas nauphoetae</name>
    <dbReference type="NCBI Taxonomy" id="2049346"/>
    <lineage>
        <taxon>Eukaryota</taxon>
        <taxon>Metamonada</taxon>
        <taxon>Preaxostyla</taxon>
        <taxon>Oxymonadida</taxon>
        <taxon>Blattamonas</taxon>
    </lineage>
</organism>
<dbReference type="InterPro" id="IPR050158">
    <property type="entry name" value="Ubiquitin_ubiquitin-like"/>
</dbReference>
<dbReference type="Gene3D" id="3.10.20.90">
    <property type="entry name" value="Phosphatidylinositol 3-kinase Catalytic Subunit, Chain A, domain 1"/>
    <property type="match status" value="1"/>
</dbReference>
<dbReference type="InterPro" id="IPR019956">
    <property type="entry name" value="Ubiquitin_dom"/>
</dbReference>
<dbReference type="PRINTS" id="PR00348">
    <property type="entry name" value="UBIQUITIN"/>
</dbReference>
<evidence type="ECO:0000259" key="1">
    <source>
        <dbReference type="PROSITE" id="PS50053"/>
    </source>
</evidence>
<sequence length="150" mass="16836">MPGTRFCIMEYSEVHHRMNAGAFLHDCFESLGRSIEKYTLHGEDGRLIDLRQTMMGNGVRAGSVITIRSIADESVVFVKTLAGKTVRIEVDLHTDTGADLKRLLYKLEGIPPDQQRLIFAGRQFEDHDLLSSFGVKPESTITLFLRLRGG</sequence>
<dbReference type="PROSITE" id="PS00299">
    <property type="entry name" value="UBIQUITIN_1"/>
    <property type="match status" value="1"/>
</dbReference>
<dbReference type="SMART" id="SM00213">
    <property type="entry name" value="UBQ"/>
    <property type="match status" value="1"/>
</dbReference>
<name>A0ABQ9XVA2_9EUKA</name>
<dbReference type="GO" id="GO:0005840">
    <property type="term" value="C:ribosome"/>
    <property type="evidence" value="ECO:0007669"/>
    <property type="project" value="UniProtKB-KW"/>
</dbReference>
<protein>
    <submittedName>
        <fullName evidence="2">Ubiquitin-60S ribosomal protein L40</fullName>
    </submittedName>
</protein>
<proteinExistence type="predicted"/>
<keyword evidence="2" id="KW-0689">Ribosomal protein</keyword>
<dbReference type="Proteomes" id="UP001281761">
    <property type="component" value="Unassembled WGS sequence"/>
</dbReference>
<evidence type="ECO:0000313" key="2">
    <source>
        <dbReference type="EMBL" id="KAK2955396.1"/>
    </source>
</evidence>
<comment type="caution">
    <text evidence="2">The sequence shown here is derived from an EMBL/GenBank/DDBJ whole genome shotgun (WGS) entry which is preliminary data.</text>
</comment>
<dbReference type="PROSITE" id="PS50053">
    <property type="entry name" value="UBIQUITIN_2"/>
    <property type="match status" value="1"/>
</dbReference>
<reference evidence="2 3" key="1">
    <citation type="journal article" date="2022" name="bioRxiv">
        <title>Genomics of Preaxostyla Flagellates Illuminates Evolutionary Transitions and the Path Towards Mitochondrial Loss.</title>
        <authorList>
            <person name="Novak L.V.F."/>
            <person name="Treitli S.C."/>
            <person name="Pyrih J."/>
            <person name="Halakuc P."/>
            <person name="Pipaliya S.V."/>
            <person name="Vacek V."/>
            <person name="Brzon O."/>
            <person name="Soukal P."/>
            <person name="Eme L."/>
            <person name="Dacks J.B."/>
            <person name="Karnkowska A."/>
            <person name="Elias M."/>
            <person name="Hampl V."/>
        </authorList>
    </citation>
    <scope>NUCLEOTIDE SEQUENCE [LARGE SCALE GENOMIC DNA]</scope>
    <source>
        <strain evidence="2">NAU3</strain>
        <tissue evidence="2">Gut</tissue>
    </source>
</reference>
<dbReference type="InterPro" id="IPR029071">
    <property type="entry name" value="Ubiquitin-like_domsf"/>
</dbReference>
<feature type="domain" description="Ubiquitin-like" evidence="1">
    <location>
        <begin position="76"/>
        <end position="150"/>
    </location>
</feature>